<dbReference type="PANTHER" id="PTHR37729:SF1">
    <property type="entry name" value="NEUROFILAMENT PROTEIN-LIKE PROTEIN"/>
    <property type="match status" value="1"/>
</dbReference>
<feature type="compositionally biased region" description="Basic and acidic residues" evidence="1">
    <location>
        <begin position="623"/>
        <end position="634"/>
    </location>
</feature>
<comment type="caution">
    <text evidence="2">The sequence shown here is derived from an EMBL/GenBank/DDBJ whole genome shotgun (WGS) entry which is preliminary data.</text>
</comment>
<feature type="region of interest" description="Disordered" evidence="1">
    <location>
        <begin position="1"/>
        <end position="112"/>
    </location>
</feature>
<feature type="compositionally biased region" description="Polar residues" evidence="1">
    <location>
        <begin position="1"/>
        <end position="12"/>
    </location>
</feature>
<evidence type="ECO:0000313" key="2">
    <source>
        <dbReference type="EMBL" id="GFY89125.1"/>
    </source>
</evidence>
<feature type="compositionally biased region" description="Basic and acidic residues" evidence="1">
    <location>
        <begin position="13"/>
        <end position="50"/>
    </location>
</feature>
<dbReference type="OrthoDB" id="1304274at2759"/>
<feature type="compositionally biased region" description="Basic and acidic residues" evidence="1">
    <location>
        <begin position="601"/>
        <end position="614"/>
    </location>
</feature>
<evidence type="ECO:0000256" key="1">
    <source>
        <dbReference type="SAM" id="MobiDB-lite"/>
    </source>
</evidence>
<name>A0A7J0ERL9_9ERIC</name>
<gene>
    <name evidence="2" type="ORF">Acr_06g0010650</name>
</gene>
<dbReference type="AlphaFoldDB" id="A0A7J0ERL9"/>
<feature type="compositionally biased region" description="Polar residues" evidence="1">
    <location>
        <begin position="649"/>
        <end position="659"/>
    </location>
</feature>
<feature type="region of interest" description="Disordered" evidence="1">
    <location>
        <begin position="496"/>
        <end position="528"/>
    </location>
</feature>
<reference evidence="2 3" key="1">
    <citation type="submission" date="2019-07" db="EMBL/GenBank/DDBJ databases">
        <title>De Novo Assembly of kiwifruit Actinidia rufa.</title>
        <authorList>
            <person name="Sugita-Konishi S."/>
            <person name="Sato K."/>
            <person name="Mori E."/>
            <person name="Abe Y."/>
            <person name="Kisaki G."/>
            <person name="Hamano K."/>
            <person name="Suezawa K."/>
            <person name="Otani M."/>
            <person name="Fukuda T."/>
            <person name="Manabe T."/>
            <person name="Gomi K."/>
            <person name="Tabuchi M."/>
            <person name="Akimitsu K."/>
            <person name="Kataoka I."/>
        </authorList>
    </citation>
    <scope>NUCLEOTIDE SEQUENCE [LARGE SCALE GENOMIC DNA]</scope>
    <source>
        <strain evidence="3">cv. Fuchu</strain>
    </source>
</reference>
<feature type="region of interest" description="Disordered" evidence="1">
    <location>
        <begin position="439"/>
        <end position="459"/>
    </location>
</feature>
<feature type="compositionally biased region" description="Basic and acidic residues" evidence="1">
    <location>
        <begin position="313"/>
        <end position="345"/>
    </location>
</feature>
<feature type="region of interest" description="Disordered" evidence="1">
    <location>
        <begin position="672"/>
        <end position="695"/>
    </location>
</feature>
<feature type="region of interest" description="Disordered" evidence="1">
    <location>
        <begin position="186"/>
        <end position="248"/>
    </location>
</feature>
<feature type="region of interest" description="Disordered" evidence="1">
    <location>
        <begin position="261"/>
        <end position="289"/>
    </location>
</feature>
<feature type="region of interest" description="Disordered" evidence="1">
    <location>
        <begin position="595"/>
        <end position="660"/>
    </location>
</feature>
<feature type="compositionally biased region" description="Basic and acidic residues" evidence="1">
    <location>
        <begin position="189"/>
        <end position="248"/>
    </location>
</feature>
<feature type="compositionally biased region" description="Polar residues" evidence="1">
    <location>
        <begin position="678"/>
        <end position="688"/>
    </location>
</feature>
<keyword evidence="3" id="KW-1185">Reference proteome</keyword>
<evidence type="ECO:0000313" key="3">
    <source>
        <dbReference type="Proteomes" id="UP000585474"/>
    </source>
</evidence>
<proteinExistence type="predicted"/>
<feature type="region of interest" description="Disordered" evidence="1">
    <location>
        <begin position="313"/>
        <end position="350"/>
    </location>
</feature>
<feature type="compositionally biased region" description="Basic and acidic residues" evidence="1">
    <location>
        <begin position="60"/>
        <end position="69"/>
    </location>
</feature>
<protein>
    <submittedName>
        <fullName evidence="2">Neurofilament protein-like protein</fullName>
    </submittedName>
</protein>
<dbReference type="PANTHER" id="PTHR37729">
    <property type="entry name" value="NEUROFILAMENT PROTEIN-LIKE PROTEIN"/>
    <property type="match status" value="1"/>
</dbReference>
<dbReference type="EMBL" id="BJWL01000006">
    <property type="protein sequence ID" value="GFY89125.1"/>
    <property type="molecule type" value="Genomic_DNA"/>
</dbReference>
<sequence length="695" mass="76725">MASETTVVSDHSTAPEKVEKVIEGVKEIEERLPTSKGSGEQKEPKAEELPRQTSPTSSEVEEKIEEKKIKPSLAAEVKKPDDAPVLEVPVEDKSQPEAKPTVESVEEQPKEKPVIEVVEKQLEVAPEVVEVMEPPVVAEQPVTEPVEKQPQEQPPVEVVEKEAEVQPKIGDTPVPSVEAVEELDNVEDLPVKDSETLVAKDTDSSEEAPKKEEISEPITKVEDKPQEKSETVEVRKKECVETEPKESVEVEIVKDEETLTDKIEETKKEEPVVMDKPQEPSESAKKFEEECALIGPKESEKVEIAKVEETLAEKFEDPPLKEEKTGKDEVVATDKAPEQSEAAEKVEEECVVVEPEESLKVEIADKEISADKIEDLLLKEEQTGKDEVFVTEKEPEQSEAAEKFEEVCAEVEPQESVKVEIAKFEEALVDKIEETTKVEPVVMESSDQITPTNVEAEADTKEDISTVVAENANIVEKELRETGVVELLSKEVAVESGKVELESEGKNVETEEEKKVVTEESDEPKTNKVEDVISSISPTEVAEKSLEGEIITRGIELFAENGKESIKAKSETVTSVETEKNGEVEEMIVEVMTPNVEVSAEEPKTSEKEVKGEETAETGETNYARENEAGEIAKPDFPTPEPPKEEVSTKPTSKQSKTIMSKVKQSLVKAKKAIIGKSPNSKTVSSEAKGNIKEK</sequence>
<dbReference type="Proteomes" id="UP000585474">
    <property type="component" value="Unassembled WGS sequence"/>
</dbReference>
<accession>A0A7J0ERL9</accession>
<organism evidence="2 3">
    <name type="scientific">Actinidia rufa</name>
    <dbReference type="NCBI Taxonomy" id="165716"/>
    <lineage>
        <taxon>Eukaryota</taxon>
        <taxon>Viridiplantae</taxon>
        <taxon>Streptophyta</taxon>
        <taxon>Embryophyta</taxon>
        <taxon>Tracheophyta</taxon>
        <taxon>Spermatophyta</taxon>
        <taxon>Magnoliopsida</taxon>
        <taxon>eudicotyledons</taxon>
        <taxon>Gunneridae</taxon>
        <taxon>Pentapetalae</taxon>
        <taxon>asterids</taxon>
        <taxon>Ericales</taxon>
        <taxon>Actinidiaceae</taxon>
        <taxon>Actinidia</taxon>
    </lineage>
</organism>